<dbReference type="InterPro" id="IPR057335">
    <property type="entry name" value="Beta-barrel_SelB"/>
</dbReference>
<name>A0A6J7FND9_9ZZZZ</name>
<dbReference type="Gene3D" id="3.40.50.300">
    <property type="entry name" value="P-loop containing nucleotide triphosphate hydrolases"/>
    <property type="match status" value="1"/>
</dbReference>
<dbReference type="Gene3D" id="2.40.30.10">
    <property type="entry name" value="Translation factors"/>
    <property type="match status" value="1"/>
</dbReference>
<keyword evidence="4" id="KW-0648">Protein biosynthesis</keyword>
<dbReference type="InterPro" id="IPR027417">
    <property type="entry name" value="P-loop_NTPase"/>
</dbReference>
<evidence type="ECO:0000256" key="3">
    <source>
        <dbReference type="ARBA" id="ARBA00022741"/>
    </source>
</evidence>
<evidence type="ECO:0000313" key="7">
    <source>
        <dbReference type="EMBL" id="CAB4894320.1"/>
    </source>
</evidence>
<keyword evidence="3" id="KW-0547">Nucleotide-binding</keyword>
<dbReference type="InterPro" id="IPR050055">
    <property type="entry name" value="EF-Tu_GTPase"/>
</dbReference>
<dbReference type="CDD" id="cd04171">
    <property type="entry name" value="SelB"/>
    <property type="match status" value="1"/>
</dbReference>
<dbReference type="PANTHER" id="PTHR43721:SF22">
    <property type="entry name" value="ELONGATION FACTOR TU, MITOCHONDRIAL"/>
    <property type="match status" value="1"/>
</dbReference>
<comment type="subcellular location">
    <subcellularLocation>
        <location evidence="1">Cytoplasm</location>
    </subcellularLocation>
</comment>
<evidence type="ECO:0000259" key="6">
    <source>
        <dbReference type="PROSITE" id="PS51722"/>
    </source>
</evidence>
<dbReference type="PANTHER" id="PTHR43721">
    <property type="entry name" value="ELONGATION FACTOR TU-RELATED"/>
    <property type="match status" value="1"/>
</dbReference>
<sequence>MRVVATAGHVDHGKSSLVLALTGTDPDRFAEEKRRGLTIDLGFAHAVLPSGEGISFIDVPGHIRFLRNMLAGVGGIDACLFVVAATEGWKPQSEEHLRILELLGVRHGLIALTKVDLVDDEWRDIATLDVLDHVAGTFLEDAPIIAVSAPTGGGLDDLRSALDTLVARTPAASDQQRPRLWVDRVFAAKGSGTVVTGTLTGGSLQVDDRVSVGQHHHDVRIRSIQSLGASHTTIGAGNRVALNLSGVEHTEVRRGDAIVLPRQWRATQRFDASLRVLDRLDHDVSRRGAYAAYIGSGEFTVKLRVLGSEAIQPGSNGLVRLHLPEALSLLPGDRFILRESGRNETVGGGEVLDIAPVLAASKATPDRNVDRVVRERGWVTTGELDLLTGERREPTIGHWVVMPDAVDALRTSVRARVLDAGPLGFDVAALDDRERAVLATIADVAIDSGRARQVAERDPLADHPFVAVLRDGGFTPADATDVDRAELRQLVRRGQIVERDGVFFHPQTIDAAAMCAARLLSEHPEGFTVAQFRDATGSTRKHALPLAAELDARGITRRRDDLRIGGPRLPALDGAQ</sequence>
<dbReference type="SUPFAM" id="SSF52540">
    <property type="entry name" value="P-loop containing nucleoside triphosphate hydrolases"/>
    <property type="match status" value="1"/>
</dbReference>
<dbReference type="SUPFAM" id="SSF46785">
    <property type="entry name" value="Winged helix' DNA-binding domain"/>
    <property type="match status" value="1"/>
</dbReference>
<gene>
    <name evidence="7" type="ORF">UFOPK3376_03061</name>
</gene>
<dbReference type="InterPro" id="IPR036390">
    <property type="entry name" value="WH_DNA-bd_sf"/>
</dbReference>
<dbReference type="EMBL" id="CAFBLP010000132">
    <property type="protein sequence ID" value="CAB4894320.1"/>
    <property type="molecule type" value="Genomic_DNA"/>
</dbReference>
<dbReference type="Gene3D" id="1.10.10.10">
    <property type="entry name" value="Winged helix-like DNA-binding domain superfamily/Winged helix DNA-binding domain"/>
    <property type="match status" value="1"/>
</dbReference>
<organism evidence="7">
    <name type="scientific">freshwater metagenome</name>
    <dbReference type="NCBI Taxonomy" id="449393"/>
    <lineage>
        <taxon>unclassified sequences</taxon>
        <taxon>metagenomes</taxon>
        <taxon>ecological metagenomes</taxon>
    </lineage>
</organism>
<evidence type="ECO:0000256" key="4">
    <source>
        <dbReference type="ARBA" id="ARBA00022917"/>
    </source>
</evidence>
<dbReference type="GO" id="GO:0003924">
    <property type="term" value="F:GTPase activity"/>
    <property type="evidence" value="ECO:0007669"/>
    <property type="project" value="InterPro"/>
</dbReference>
<keyword evidence="2" id="KW-0963">Cytoplasm</keyword>
<dbReference type="Pfam" id="PF25461">
    <property type="entry name" value="Beta-barrel_SelB"/>
    <property type="match status" value="1"/>
</dbReference>
<dbReference type="InterPro" id="IPR015191">
    <property type="entry name" value="SelB_WHD4"/>
</dbReference>
<reference evidence="7" key="1">
    <citation type="submission" date="2020-05" db="EMBL/GenBank/DDBJ databases">
        <authorList>
            <person name="Chiriac C."/>
            <person name="Salcher M."/>
            <person name="Ghai R."/>
            <person name="Kavagutti S V."/>
        </authorList>
    </citation>
    <scope>NUCLEOTIDE SEQUENCE</scope>
</reference>
<accession>A0A6J7FND9</accession>
<dbReference type="Pfam" id="PF00009">
    <property type="entry name" value="GTP_EFTU"/>
    <property type="match status" value="1"/>
</dbReference>
<dbReference type="InterPro" id="IPR004535">
    <property type="entry name" value="Transl_elong_SelB"/>
</dbReference>
<dbReference type="SUPFAM" id="SSF50447">
    <property type="entry name" value="Translation proteins"/>
    <property type="match status" value="1"/>
</dbReference>
<dbReference type="AlphaFoldDB" id="A0A6J7FND9"/>
<feature type="domain" description="Tr-type G" evidence="6">
    <location>
        <begin position="1"/>
        <end position="171"/>
    </location>
</feature>
<dbReference type="GO" id="GO:0003723">
    <property type="term" value="F:RNA binding"/>
    <property type="evidence" value="ECO:0007669"/>
    <property type="project" value="InterPro"/>
</dbReference>
<dbReference type="GO" id="GO:0001514">
    <property type="term" value="P:selenocysteine incorporation"/>
    <property type="evidence" value="ECO:0007669"/>
    <property type="project" value="InterPro"/>
</dbReference>
<dbReference type="SUPFAM" id="SSF50465">
    <property type="entry name" value="EF-Tu/eEF-1alpha/eIF2-gamma C-terminal domain"/>
    <property type="match status" value="1"/>
</dbReference>
<dbReference type="InterPro" id="IPR009000">
    <property type="entry name" value="Transl_B-barrel_sf"/>
</dbReference>
<dbReference type="InterPro" id="IPR036388">
    <property type="entry name" value="WH-like_DNA-bd_sf"/>
</dbReference>
<dbReference type="Pfam" id="PF09107">
    <property type="entry name" value="WHD_3rd_SelB"/>
    <property type="match status" value="1"/>
</dbReference>
<dbReference type="GO" id="GO:0005525">
    <property type="term" value="F:GTP binding"/>
    <property type="evidence" value="ECO:0007669"/>
    <property type="project" value="UniProtKB-KW"/>
</dbReference>
<dbReference type="InterPro" id="IPR009001">
    <property type="entry name" value="Transl_elong_EF1A/Init_IF2_C"/>
</dbReference>
<dbReference type="InterPro" id="IPR000795">
    <property type="entry name" value="T_Tr_GTP-bd_dom"/>
</dbReference>
<dbReference type="GO" id="GO:0003746">
    <property type="term" value="F:translation elongation factor activity"/>
    <property type="evidence" value="ECO:0007669"/>
    <property type="project" value="InterPro"/>
</dbReference>
<evidence type="ECO:0000256" key="2">
    <source>
        <dbReference type="ARBA" id="ARBA00022490"/>
    </source>
</evidence>
<dbReference type="NCBIfam" id="TIGR00475">
    <property type="entry name" value="selB"/>
    <property type="match status" value="1"/>
</dbReference>
<evidence type="ECO:0000256" key="5">
    <source>
        <dbReference type="ARBA" id="ARBA00023134"/>
    </source>
</evidence>
<dbReference type="PROSITE" id="PS51722">
    <property type="entry name" value="G_TR_2"/>
    <property type="match status" value="1"/>
</dbReference>
<proteinExistence type="predicted"/>
<dbReference type="GO" id="GO:0005829">
    <property type="term" value="C:cytosol"/>
    <property type="evidence" value="ECO:0007669"/>
    <property type="project" value="TreeGrafter"/>
</dbReference>
<evidence type="ECO:0000256" key="1">
    <source>
        <dbReference type="ARBA" id="ARBA00004496"/>
    </source>
</evidence>
<protein>
    <submittedName>
        <fullName evidence="7">Unannotated protein</fullName>
    </submittedName>
</protein>
<keyword evidence="5" id="KW-0342">GTP-binding</keyword>